<organism evidence="3 4">
    <name type="scientific">Methanosarcina horonobensis HB-1 = JCM 15518</name>
    <dbReference type="NCBI Taxonomy" id="1434110"/>
    <lineage>
        <taxon>Archaea</taxon>
        <taxon>Methanobacteriati</taxon>
        <taxon>Methanobacteriota</taxon>
        <taxon>Stenosarchaea group</taxon>
        <taxon>Methanomicrobia</taxon>
        <taxon>Methanosarcinales</taxon>
        <taxon>Methanosarcinaceae</taxon>
        <taxon>Methanosarcina</taxon>
    </lineage>
</organism>
<name>A0A0E3S996_9EURY</name>
<gene>
    <name evidence="3" type="ORF">MSHOH_1651</name>
</gene>
<evidence type="ECO:0000256" key="1">
    <source>
        <dbReference type="ARBA" id="ARBA00022801"/>
    </source>
</evidence>
<sequence>MNHTIELLEPATREFVENVNKQGGTPIYKLSPKDARKVLSDLQASDVAKLPADIEDMDIPVGPQGKVSIRILRPEGSKENLPVVMYFHGAGWVLGGKDTHDRLVREIANGANAAVVFVNFTPAPEAKYPAQIEEAYAATKYIAENGKELRLDSSRLAVAGDSVGGNMVAAVMLLVKERGGPKIDYQVLFYPVTDANFDTQSYQQYSTGIWLTREAMKWFWDNYLPDEEARKQPTASPLQASIEQLKGQPPALIITDENDVLRDEGEAYAHKLIQAGVNVTAVRYMGTIHDFVMLNALAGTPATCSAVGLANENLKIVFARS</sequence>
<dbReference type="InterPro" id="IPR050300">
    <property type="entry name" value="GDXG_lipolytic_enzyme"/>
</dbReference>
<evidence type="ECO:0000313" key="3">
    <source>
        <dbReference type="EMBL" id="AKB78134.1"/>
    </source>
</evidence>
<dbReference type="GeneID" id="24830863"/>
<proteinExistence type="predicted"/>
<dbReference type="KEGG" id="mhor:MSHOH_1651"/>
<dbReference type="GO" id="GO:0016787">
    <property type="term" value="F:hydrolase activity"/>
    <property type="evidence" value="ECO:0007669"/>
    <property type="project" value="UniProtKB-KW"/>
</dbReference>
<reference evidence="3 4" key="1">
    <citation type="submission" date="2014-07" db="EMBL/GenBank/DDBJ databases">
        <title>Methanogenic archaea and the global carbon cycle.</title>
        <authorList>
            <person name="Henriksen J.R."/>
            <person name="Luke J."/>
            <person name="Reinhart S."/>
            <person name="Benedict M.N."/>
            <person name="Youngblut N.D."/>
            <person name="Metcalf M.E."/>
            <person name="Whitaker R.J."/>
            <person name="Metcalf W.W."/>
        </authorList>
    </citation>
    <scope>NUCLEOTIDE SEQUENCE [LARGE SCALE GENOMIC DNA]</scope>
    <source>
        <strain evidence="3 4">HB-1</strain>
    </source>
</reference>
<keyword evidence="4" id="KW-1185">Reference proteome</keyword>
<dbReference type="AlphaFoldDB" id="A0A0E3S996"/>
<dbReference type="InterPro" id="IPR013094">
    <property type="entry name" value="AB_hydrolase_3"/>
</dbReference>
<dbReference type="PANTHER" id="PTHR48081">
    <property type="entry name" value="AB HYDROLASE SUPERFAMILY PROTEIN C4A8.06C"/>
    <property type="match status" value="1"/>
</dbReference>
<dbReference type="STRING" id="1434110.MSHOH_1651"/>
<dbReference type="Pfam" id="PF07859">
    <property type="entry name" value="Abhydrolase_3"/>
    <property type="match status" value="1"/>
</dbReference>
<evidence type="ECO:0000259" key="2">
    <source>
        <dbReference type="Pfam" id="PF07859"/>
    </source>
</evidence>
<dbReference type="EMBL" id="CP009516">
    <property type="protein sequence ID" value="AKB78134.1"/>
    <property type="molecule type" value="Genomic_DNA"/>
</dbReference>
<dbReference type="HOGENOM" id="CLU_012494_6_0_2"/>
<feature type="domain" description="Alpha/beta hydrolase fold-3" evidence="2">
    <location>
        <begin position="84"/>
        <end position="292"/>
    </location>
</feature>
<dbReference type="RefSeq" id="WP_048138987.1">
    <property type="nucleotide sequence ID" value="NZ_BBCW01000018.1"/>
</dbReference>
<dbReference type="Gene3D" id="3.40.50.1820">
    <property type="entry name" value="alpha/beta hydrolase"/>
    <property type="match status" value="1"/>
</dbReference>
<protein>
    <submittedName>
        <fullName evidence="3">Lipase</fullName>
    </submittedName>
</protein>
<dbReference type="SUPFAM" id="SSF53474">
    <property type="entry name" value="alpha/beta-Hydrolases"/>
    <property type="match status" value="1"/>
</dbReference>
<keyword evidence="1" id="KW-0378">Hydrolase</keyword>
<evidence type="ECO:0000313" key="4">
    <source>
        <dbReference type="Proteomes" id="UP000033101"/>
    </source>
</evidence>
<accession>A0A0E3S996</accession>
<dbReference type="PANTHER" id="PTHR48081:SF8">
    <property type="entry name" value="ALPHA_BETA HYDROLASE FOLD-3 DOMAIN-CONTAINING PROTEIN-RELATED"/>
    <property type="match status" value="1"/>
</dbReference>
<dbReference type="PATRIC" id="fig|1434110.4.peg.2081"/>
<dbReference type="OrthoDB" id="33195at2157"/>
<dbReference type="InterPro" id="IPR029058">
    <property type="entry name" value="AB_hydrolase_fold"/>
</dbReference>
<dbReference type="Proteomes" id="UP000033101">
    <property type="component" value="Chromosome"/>
</dbReference>